<evidence type="ECO:0000313" key="1">
    <source>
        <dbReference type="EMBL" id="KAA1070776.1"/>
    </source>
</evidence>
<dbReference type="AlphaFoldDB" id="A0A5B0M314"/>
<dbReference type="EMBL" id="VSWC01000171">
    <property type="protein sequence ID" value="KAA1070776.1"/>
    <property type="molecule type" value="Genomic_DNA"/>
</dbReference>
<name>A0A5B0M314_PUCGR</name>
<comment type="caution">
    <text evidence="1">The sequence shown here is derived from an EMBL/GenBank/DDBJ whole genome shotgun (WGS) entry which is preliminary data.</text>
</comment>
<dbReference type="Proteomes" id="UP000324748">
    <property type="component" value="Unassembled WGS sequence"/>
</dbReference>
<protein>
    <submittedName>
        <fullName evidence="1">Uncharacterized protein</fullName>
    </submittedName>
</protein>
<evidence type="ECO:0000313" key="2">
    <source>
        <dbReference type="Proteomes" id="UP000324748"/>
    </source>
</evidence>
<organism evidence="1 2">
    <name type="scientific">Puccinia graminis f. sp. tritici</name>
    <dbReference type="NCBI Taxonomy" id="56615"/>
    <lineage>
        <taxon>Eukaryota</taxon>
        <taxon>Fungi</taxon>
        <taxon>Dikarya</taxon>
        <taxon>Basidiomycota</taxon>
        <taxon>Pucciniomycotina</taxon>
        <taxon>Pucciniomycetes</taxon>
        <taxon>Pucciniales</taxon>
        <taxon>Pucciniaceae</taxon>
        <taxon>Puccinia</taxon>
    </lineage>
</organism>
<keyword evidence="2" id="KW-1185">Reference proteome</keyword>
<sequence>MNTGSEPSEVAISLLEHTAEDSSASFLKRSGPLELQPATKRRKTAQEISGDVENDWEPIPFDFESIIMDASGKDCPWWESLWLDSPRGQSGSETEKTPVEWKGQSLVYWLYLNHVTFTKIDGFLRNTRPSAGSPPQTELPMAQGLLKSQNQQVEIQSDHPEGFEIIDIDEAAPLFASASDAIKNQVHSKTVKDFMVRLKEHSQKKNT</sequence>
<gene>
    <name evidence="1" type="ORF">PGT21_023712</name>
</gene>
<accession>A0A5B0M314</accession>
<proteinExistence type="predicted"/>
<reference evidence="1 2" key="1">
    <citation type="submission" date="2019-05" db="EMBL/GenBank/DDBJ databases">
        <title>Emergence of the Ug99 lineage of the wheat stem rust pathogen through somatic hybridization.</title>
        <authorList>
            <person name="Li F."/>
            <person name="Upadhyaya N.M."/>
            <person name="Sperschneider J."/>
            <person name="Matny O."/>
            <person name="Nguyen-Phuc H."/>
            <person name="Mago R."/>
            <person name="Raley C."/>
            <person name="Miller M.E."/>
            <person name="Silverstein K.A.T."/>
            <person name="Henningsen E."/>
            <person name="Hirsch C.D."/>
            <person name="Visser B."/>
            <person name="Pretorius Z.A."/>
            <person name="Steffenson B.J."/>
            <person name="Schwessinger B."/>
            <person name="Dodds P.N."/>
            <person name="Figueroa M."/>
        </authorList>
    </citation>
    <scope>NUCLEOTIDE SEQUENCE [LARGE SCALE GENOMIC DNA]</scope>
    <source>
        <strain evidence="1">21-0</strain>
    </source>
</reference>